<dbReference type="AlphaFoldDB" id="A0A6A5KR97"/>
<evidence type="ECO:0000313" key="1">
    <source>
        <dbReference type="EMBL" id="KAF1838647.1"/>
    </source>
</evidence>
<keyword evidence="2" id="KW-1185">Reference proteome</keyword>
<name>A0A6A5KR97_9PLEO</name>
<organism evidence="1 2">
    <name type="scientific">Decorospora gaudefroyi</name>
    <dbReference type="NCBI Taxonomy" id="184978"/>
    <lineage>
        <taxon>Eukaryota</taxon>
        <taxon>Fungi</taxon>
        <taxon>Dikarya</taxon>
        <taxon>Ascomycota</taxon>
        <taxon>Pezizomycotina</taxon>
        <taxon>Dothideomycetes</taxon>
        <taxon>Pleosporomycetidae</taxon>
        <taxon>Pleosporales</taxon>
        <taxon>Pleosporineae</taxon>
        <taxon>Pleosporaceae</taxon>
        <taxon>Decorospora</taxon>
    </lineage>
</organism>
<proteinExistence type="predicted"/>
<evidence type="ECO:0000313" key="2">
    <source>
        <dbReference type="Proteomes" id="UP000800040"/>
    </source>
</evidence>
<sequence>MSALLSSTALLGSIKSRSKEGISGRTVQKRHRSHALGTIRPRGFLHGSNALLAVIEPRHLAADASRHACRERWPGHITSLHAARALPTQSR</sequence>
<dbReference type="Proteomes" id="UP000800040">
    <property type="component" value="Unassembled WGS sequence"/>
</dbReference>
<dbReference type="EMBL" id="ML975250">
    <property type="protein sequence ID" value="KAF1838647.1"/>
    <property type="molecule type" value="Genomic_DNA"/>
</dbReference>
<reference evidence="1" key="1">
    <citation type="submission" date="2020-01" db="EMBL/GenBank/DDBJ databases">
        <authorList>
            <consortium name="DOE Joint Genome Institute"/>
            <person name="Haridas S."/>
            <person name="Albert R."/>
            <person name="Binder M."/>
            <person name="Bloem J."/>
            <person name="Labutti K."/>
            <person name="Salamov A."/>
            <person name="Andreopoulos B."/>
            <person name="Baker S.E."/>
            <person name="Barry K."/>
            <person name="Bills G."/>
            <person name="Bluhm B.H."/>
            <person name="Cannon C."/>
            <person name="Castanera R."/>
            <person name="Culley D.E."/>
            <person name="Daum C."/>
            <person name="Ezra D."/>
            <person name="Gonzalez J.B."/>
            <person name="Henrissat B."/>
            <person name="Kuo A."/>
            <person name="Liang C."/>
            <person name="Lipzen A."/>
            <person name="Lutzoni F."/>
            <person name="Magnuson J."/>
            <person name="Mondo S."/>
            <person name="Nolan M."/>
            <person name="Ohm R."/>
            <person name="Pangilinan J."/>
            <person name="Park H.-J."/>
            <person name="Ramirez L."/>
            <person name="Alfaro M."/>
            <person name="Sun H."/>
            <person name="Tritt A."/>
            <person name="Yoshinaga Y."/>
            <person name="Zwiers L.-H."/>
            <person name="Turgeon B.G."/>
            <person name="Goodwin S.B."/>
            <person name="Spatafora J.W."/>
            <person name="Crous P.W."/>
            <person name="Grigoriev I.V."/>
        </authorList>
    </citation>
    <scope>NUCLEOTIDE SEQUENCE</scope>
    <source>
        <strain evidence="1">P77</strain>
    </source>
</reference>
<protein>
    <submittedName>
        <fullName evidence="1">Uncharacterized protein</fullName>
    </submittedName>
</protein>
<gene>
    <name evidence="1" type="ORF">BDW02DRAFT_365307</name>
</gene>
<accession>A0A6A5KR97</accession>